<dbReference type="EMBL" id="KN847497">
    <property type="protein sequence ID" value="KIW13724.1"/>
    <property type="molecule type" value="Genomic_DNA"/>
</dbReference>
<dbReference type="RefSeq" id="XP_016233940.1">
    <property type="nucleotide sequence ID" value="XM_016383237.1"/>
</dbReference>
<dbReference type="PANTHER" id="PTHR24320">
    <property type="entry name" value="RETINOL DEHYDROGENASE"/>
    <property type="match status" value="1"/>
</dbReference>
<evidence type="ECO:0000313" key="4">
    <source>
        <dbReference type="EMBL" id="KIW13724.1"/>
    </source>
</evidence>
<reference evidence="4 5" key="1">
    <citation type="submission" date="2015-01" db="EMBL/GenBank/DDBJ databases">
        <title>The Genome Sequence of Exophiala spinifera CBS89968.</title>
        <authorList>
            <consortium name="The Broad Institute Genomics Platform"/>
            <person name="Cuomo C."/>
            <person name="de Hoog S."/>
            <person name="Gorbushina A."/>
            <person name="Stielow B."/>
            <person name="Teixiera M."/>
            <person name="Abouelleil A."/>
            <person name="Chapman S.B."/>
            <person name="Priest M."/>
            <person name="Young S.K."/>
            <person name="Wortman J."/>
            <person name="Nusbaum C."/>
            <person name="Birren B."/>
        </authorList>
    </citation>
    <scope>NUCLEOTIDE SEQUENCE [LARGE SCALE GENOMIC DNA]</scope>
    <source>
        <strain evidence="4 5">CBS 89968</strain>
    </source>
</reference>
<evidence type="ECO:0000256" key="1">
    <source>
        <dbReference type="ARBA" id="ARBA00006484"/>
    </source>
</evidence>
<dbReference type="GeneID" id="27335998"/>
<dbReference type="Proteomes" id="UP000053328">
    <property type="component" value="Unassembled WGS sequence"/>
</dbReference>
<dbReference type="VEuPathDB" id="FungiDB:PV08_08915"/>
<comment type="similarity">
    <text evidence="1">Belongs to the short-chain dehydrogenases/reductases (SDR) family.</text>
</comment>
<evidence type="ECO:0000313" key="5">
    <source>
        <dbReference type="Proteomes" id="UP000053328"/>
    </source>
</evidence>
<dbReference type="PANTHER" id="PTHR24320:SF283">
    <property type="entry name" value="RETINOL DEHYDROGENASE 11"/>
    <property type="match status" value="1"/>
</dbReference>
<dbReference type="HOGENOM" id="CLU_010194_44_0_1"/>
<keyword evidence="3" id="KW-0560">Oxidoreductase</keyword>
<sequence length="302" mass="32789">MAFGFETTVVITGPSWESIGAETAITLAKGSPAMLVLLGRDIERLKPVMEKIHAIDSEIVTKFVQIHLDSLKSVRHAAQQILEDSAIAKIHILINNAGIMACPYSKTEDGIERQFATNHIGHFLLTNLLTPKILAASPDARVVNVSSYGNVLSNVLEDPSFNDGKEYVSFLSYGQSKTANVLMALGLNKRLGPRGLKAFALCPGSVPTNLRRFMNPDTMKEGAEIISKSQAAMPQRKTPQQGCATTVRAAIDPNLNVDQSIFLSDTQVTSSPTVVAPYSLDQSNADRVWTLSEKLVGEAFEY</sequence>
<gene>
    <name evidence="4" type="ORF">PV08_08915</name>
</gene>
<evidence type="ECO:0000256" key="2">
    <source>
        <dbReference type="ARBA" id="ARBA00022857"/>
    </source>
</evidence>
<keyword evidence="2" id="KW-0521">NADP</keyword>
<dbReference type="OrthoDB" id="191139at2759"/>
<proteinExistence type="inferred from homology"/>
<dbReference type="PRINTS" id="PR00081">
    <property type="entry name" value="GDHRDH"/>
</dbReference>
<dbReference type="AlphaFoldDB" id="A0A0D2BR62"/>
<organism evidence="4 5">
    <name type="scientific">Exophiala spinifera</name>
    <dbReference type="NCBI Taxonomy" id="91928"/>
    <lineage>
        <taxon>Eukaryota</taxon>
        <taxon>Fungi</taxon>
        <taxon>Dikarya</taxon>
        <taxon>Ascomycota</taxon>
        <taxon>Pezizomycotina</taxon>
        <taxon>Eurotiomycetes</taxon>
        <taxon>Chaetothyriomycetidae</taxon>
        <taxon>Chaetothyriales</taxon>
        <taxon>Herpotrichiellaceae</taxon>
        <taxon>Exophiala</taxon>
    </lineage>
</organism>
<dbReference type="InterPro" id="IPR036291">
    <property type="entry name" value="NAD(P)-bd_dom_sf"/>
</dbReference>
<keyword evidence="5" id="KW-1185">Reference proteome</keyword>
<accession>A0A0D2BR62</accession>
<dbReference type="STRING" id="91928.A0A0D2BR62"/>
<dbReference type="GO" id="GO:0016491">
    <property type="term" value="F:oxidoreductase activity"/>
    <property type="evidence" value="ECO:0007669"/>
    <property type="project" value="UniProtKB-KW"/>
</dbReference>
<dbReference type="Pfam" id="PF00106">
    <property type="entry name" value="adh_short"/>
    <property type="match status" value="1"/>
</dbReference>
<name>A0A0D2BR62_9EURO</name>
<dbReference type="InterPro" id="IPR002347">
    <property type="entry name" value="SDR_fam"/>
</dbReference>
<evidence type="ECO:0000256" key="3">
    <source>
        <dbReference type="ARBA" id="ARBA00023002"/>
    </source>
</evidence>
<evidence type="ECO:0008006" key="6">
    <source>
        <dbReference type="Google" id="ProtNLM"/>
    </source>
</evidence>
<dbReference type="SUPFAM" id="SSF51735">
    <property type="entry name" value="NAD(P)-binding Rossmann-fold domains"/>
    <property type="match status" value="1"/>
</dbReference>
<protein>
    <recommendedName>
        <fullName evidence="6">Short-chain dehydrogenase</fullName>
    </recommendedName>
</protein>
<dbReference type="Gene3D" id="3.40.50.720">
    <property type="entry name" value="NAD(P)-binding Rossmann-like Domain"/>
    <property type="match status" value="1"/>
</dbReference>